<evidence type="ECO:0000256" key="1">
    <source>
        <dbReference type="ARBA" id="ARBA00023157"/>
    </source>
</evidence>
<dbReference type="PANTHER" id="PTHR10083:SF380">
    <property type="entry name" value="COLOSTRUM TRYPSIN INHIBITOR"/>
    <property type="match status" value="1"/>
</dbReference>
<keyword evidence="2" id="KW-1133">Transmembrane helix</keyword>
<accession>A0A5P8I0I9</accession>
<dbReference type="PANTHER" id="PTHR10083">
    <property type="entry name" value="KUNITZ-TYPE PROTEASE INHIBITOR-RELATED"/>
    <property type="match status" value="1"/>
</dbReference>
<keyword evidence="1" id="KW-1015">Disulfide bond</keyword>
<evidence type="ECO:0000259" key="3">
    <source>
        <dbReference type="PROSITE" id="PS50279"/>
    </source>
</evidence>
<dbReference type="PROSITE" id="PS00280">
    <property type="entry name" value="BPTI_KUNITZ_1"/>
    <property type="match status" value="1"/>
</dbReference>
<dbReference type="Gene3D" id="4.10.410.10">
    <property type="entry name" value="Pancreatic trypsin inhibitor Kunitz domain"/>
    <property type="match status" value="1"/>
</dbReference>
<reference evidence="4" key="1">
    <citation type="journal article" date="2019" name="Mar. Drugs">
        <title>Conotoxin diversity in the venom gland transcriptome of the Magician's Cone, Pionoconus magus.</title>
        <authorList>
            <person name="Pardos-Blas J.R."/>
            <person name="Irisarri I."/>
            <person name="Abalde S."/>
            <person name="Tenorio M.J."/>
            <person name="Zardoya R."/>
        </authorList>
    </citation>
    <scope>NUCLEOTIDE SEQUENCE</scope>
    <source>
        <tissue evidence="4">Venom gland</tissue>
    </source>
</reference>
<keyword evidence="2" id="KW-0472">Membrane</keyword>
<dbReference type="EMBL" id="MN517305">
    <property type="protein sequence ID" value="QFQ60988.1"/>
    <property type="molecule type" value="mRNA"/>
</dbReference>
<dbReference type="GO" id="GO:0005615">
    <property type="term" value="C:extracellular space"/>
    <property type="evidence" value="ECO:0007669"/>
    <property type="project" value="TreeGrafter"/>
</dbReference>
<dbReference type="InterPro" id="IPR036880">
    <property type="entry name" value="Kunitz_BPTI_sf"/>
</dbReference>
<evidence type="ECO:0000256" key="2">
    <source>
        <dbReference type="SAM" id="Phobius"/>
    </source>
</evidence>
<dbReference type="FunFam" id="4.10.410.10:FF:000020">
    <property type="entry name" value="Collagen, type VI, alpha 3"/>
    <property type="match status" value="1"/>
</dbReference>
<dbReference type="PRINTS" id="PR00759">
    <property type="entry name" value="BASICPTASE"/>
</dbReference>
<keyword evidence="2" id="KW-0812">Transmembrane</keyword>
<dbReference type="PROSITE" id="PS50279">
    <property type="entry name" value="BPTI_KUNITZ_2"/>
    <property type="match status" value="1"/>
</dbReference>
<dbReference type="CDD" id="cd00109">
    <property type="entry name" value="Kunitz-type"/>
    <property type="match status" value="1"/>
</dbReference>
<dbReference type="InterPro" id="IPR050098">
    <property type="entry name" value="TFPI/VKTCI-like"/>
</dbReference>
<feature type="domain" description="BPTI/Kunitz inhibitor" evidence="3">
    <location>
        <begin position="89"/>
        <end position="139"/>
    </location>
</feature>
<sequence length="141" mass="15183">MVTLSSFKRVLKSLVRCCVQGGGMPSVRWLLAVTTVAVVVIMMALSGPYSGSRSPHQATVQMTRNAGYHDGAATKLQTGGTSSGTVDRCRLPPETGMCRAYIPMHFYNATLGRCQGFIYGGCNGNDNKFNTAEECMKACHH</sequence>
<organism evidence="4">
    <name type="scientific">Conus magus</name>
    <name type="common">Magical cone</name>
    <dbReference type="NCBI Taxonomy" id="6492"/>
    <lineage>
        <taxon>Eukaryota</taxon>
        <taxon>Metazoa</taxon>
        <taxon>Spiralia</taxon>
        <taxon>Lophotrochozoa</taxon>
        <taxon>Mollusca</taxon>
        <taxon>Gastropoda</taxon>
        <taxon>Caenogastropoda</taxon>
        <taxon>Neogastropoda</taxon>
        <taxon>Conoidea</taxon>
        <taxon>Conidae</taxon>
        <taxon>Conus</taxon>
        <taxon>Pionoconus</taxon>
    </lineage>
</organism>
<dbReference type="SUPFAM" id="SSF57362">
    <property type="entry name" value="BPTI-like"/>
    <property type="match status" value="1"/>
</dbReference>
<dbReference type="InterPro" id="IPR002223">
    <property type="entry name" value="Kunitz_BPTI"/>
</dbReference>
<name>A0A5P8I0I9_CONMA</name>
<dbReference type="Pfam" id="PF00014">
    <property type="entry name" value="Kunitz_BPTI"/>
    <property type="match status" value="1"/>
</dbReference>
<proteinExistence type="evidence at transcript level"/>
<dbReference type="SMART" id="SM00131">
    <property type="entry name" value="KU"/>
    <property type="match status" value="1"/>
</dbReference>
<dbReference type="GO" id="GO:0004867">
    <property type="term" value="F:serine-type endopeptidase inhibitor activity"/>
    <property type="evidence" value="ECO:0007669"/>
    <property type="project" value="InterPro"/>
</dbReference>
<dbReference type="AlphaFoldDB" id="A0A5P8I0I9"/>
<dbReference type="InterPro" id="IPR020901">
    <property type="entry name" value="Prtase_inh_Kunz-CS"/>
</dbReference>
<protein>
    <submittedName>
        <fullName evidence="4">Conotoxin superfamily conkunitzin-4</fullName>
    </submittedName>
</protein>
<feature type="transmembrane region" description="Helical" evidence="2">
    <location>
        <begin position="29"/>
        <end position="47"/>
    </location>
</feature>
<evidence type="ECO:0000313" key="4">
    <source>
        <dbReference type="EMBL" id="QFQ60988.1"/>
    </source>
</evidence>